<organism evidence="2 3">
    <name type="scientific">Levilactobacillus brevis</name>
    <name type="common">Lactobacillus brevis</name>
    <dbReference type="NCBI Taxonomy" id="1580"/>
    <lineage>
        <taxon>Bacteria</taxon>
        <taxon>Bacillati</taxon>
        <taxon>Bacillota</taxon>
        <taxon>Bacilli</taxon>
        <taxon>Lactobacillales</taxon>
        <taxon>Lactobacillaceae</taxon>
        <taxon>Levilactobacillus</taxon>
    </lineage>
</organism>
<dbReference type="RefSeq" id="WP_096110546.1">
    <property type="nucleotide sequence ID" value="NZ_CP195892.1"/>
</dbReference>
<dbReference type="InterPro" id="IPR029044">
    <property type="entry name" value="Nucleotide-diphossugar_trans"/>
</dbReference>
<reference evidence="2 3" key="1">
    <citation type="submission" date="2017-09" db="EMBL/GenBank/DDBJ databases">
        <title>Genome sequence of Lactobacillus brevis D7.</title>
        <authorList>
            <person name="Kwon M.-S."/>
            <person name="Lim S.K."/>
            <person name="Choi H.-J."/>
        </authorList>
    </citation>
    <scope>NUCLEOTIDE SEQUENCE [LARGE SCALE GENOMIC DNA]</scope>
    <source>
        <strain evidence="2 3">D7</strain>
    </source>
</reference>
<comment type="caution">
    <text evidence="2">The sequence shown here is derived from an EMBL/GenBank/DDBJ whole genome shotgun (WGS) entry which is preliminary data.</text>
</comment>
<proteinExistence type="predicted"/>
<protein>
    <recommendedName>
        <fullName evidence="1">Glycosyltransferase 2-like domain-containing protein</fullName>
    </recommendedName>
</protein>
<sequence length="332" mass="38047">MNENEMSFATVVVTYGSIGRFENLLKTIMSALEGGAKKIYLIDNGCSYDLKNKILDKVDEGKIDIVELDKNYGSLVGFSTGLQCALSDSLLKNSDYVLILDDDVVLDKNFLKKFVVVERKWRSSGKHIWSLFREGRDQTVSNVADRNISYYQNSVAGFSIFRNKLNYTKRNNALGIPFFIPWAGTFLKKSELSQIDLPAEPYFVYEDDAAFSLNARDKGFDIYRSYDLKLFESSNSWFEEDMTSQSGYKLFYDGHAYPGRFLYKVRNNISLVNHRLITNKAKFIMNLVIFILAGFVRYGRLNTNGFGRLWQLCSAVRDGLNDQLGENKSWKL</sequence>
<dbReference type="Proteomes" id="UP000217918">
    <property type="component" value="Unassembled WGS sequence"/>
</dbReference>
<evidence type="ECO:0000313" key="2">
    <source>
        <dbReference type="EMBL" id="PBQ22457.1"/>
    </source>
</evidence>
<dbReference type="InterPro" id="IPR001173">
    <property type="entry name" value="Glyco_trans_2-like"/>
</dbReference>
<dbReference type="EMBL" id="NVYO01000002">
    <property type="protein sequence ID" value="PBQ22457.1"/>
    <property type="molecule type" value="Genomic_DNA"/>
</dbReference>
<accession>A0A2A3TUH5</accession>
<evidence type="ECO:0000259" key="1">
    <source>
        <dbReference type="Pfam" id="PF00535"/>
    </source>
</evidence>
<dbReference type="Gene3D" id="3.90.550.60">
    <property type="match status" value="1"/>
</dbReference>
<dbReference type="AlphaFoldDB" id="A0A2A3TUH5"/>
<gene>
    <name evidence="2" type="ORF">CNR29_13340</name>
</gene>
<feature type="domain" description="Glycosyltransferase 2-like" evidence="1">
    <location>
        <begin position="11"/>
        <end position="115"/>
    </location>
</feature>
<dbReference type="Pfam" id="PF00535">
    <property type="entry name" value="Glycos_transf_2"/>
    <property type="match status" value="1"/>
</dbReference>
<evidence type="ECO:0000313" key="3">
    <source>
        <dbReference type="Proteomes" id="UP000217918"/>
    </source>
</evidence>
<dbReference type="SUPFAM" id="SSF53448">
    <property type="entry name" value="Nucleotide-diphospho-sugar transferases"/>
    <property type="match status" value="1"/>
</dbReference>
<name>A0A2A3TUH5_LEVBR</name>